<evidence type="ECO:0000313" key="3">
    <source>
        <dbReference type="Proteomes" id="UP000029224"/>
    </source>
</evidence>
<organism evidence="2 3">
    <name type="scientific">Vibrio maritimus</name>
    <dbReference type="NCBI Taxonomy" id="990268"/>
    <lineage>
        <taxon>Bacteria</taxon>
        <taxon>Pseudomonadati</taxon>
        <taxon>Pseudomonadota</taxon>
        <taxon>Gammaproteobacteria</taxon>
        <taxon>Vibrionales</taxon>
        <taxon>Vibrionaceae</taxon>
        <taxon>Vibrio</taxon>
    </lineage>
</organism>
<feature type="transmembrane region" description="Helical" evidence="1">
    <location>
        <begin position="71"/>
        <end position="95"/>
    </location>
</feature>
<keyword evidence="3" id="KW-1185">Reference proteome</keyword>
<dbReference type="PANTHER" id="PTHR32063:SF18">
    <property type="entry name" value="CATION EFFLUX SYSTEM PROTEIN"/>
    <property type="match status" value="1"/>
</dbReference>
<protein>
    <submittedName>
        <fullName evidence="2">Acriflavin resistance protein</fullName>
    </submittedName>
</protein>
<gene>
    <name evidence="2" type="ORF">JCM19240_5656</name>
</gene>
<dbReference type="PANTHER" id="PTHR32063">
    <property type="match status" value="1"/>
</dbReference>
<dbReference type="Pfam" id="PF00873">
    <property type="entry name" value="ACR_tran"/>
    <property type="match status" value="1"/>
</dbReference>
<comment type="caution">
    <text evidence="2">The sequence shown here is derived from an EMBL/GenBank/DDBJ whole genome shotgun (WGS) entry which is preliminary data.</text>
</comment>
<reference evidence="2 3" key="2">
    <citation type="submission" date="2014-09" db="EMBL/GenBank/DDBJ databases">
        <authorList>
            <consortium name="NBRP consortium"/>
            <person name="Sawabe T."/>
            <person name="Meirelles P."/>
            <person name="Nakanishi M."/>
            <person name="Sayaka M."/>
            <person name="Hattori M."/>
            <person name="Ohkuma M."/>
        </authorList>
    </citation>
    <scope>NUCLEOTIDE SEQUENCE [LARGE SCALE GENOMIC DNA]</scope>
    <source>
        <strain evidence="2 3">JCM 19240</strain>
    </source>
</reference>
<evidence type="ECO:0000256" key="1">
    <source>
        <dbReference type="SAM" id="Phobius"/>
    </source>
</evidence>
<keyword evidence="1" id="KW-0472">Membrane</keyword>
<dbReference type="AlphaFoldDB" id="A0A090SWS7"/>
<feature type="transmembrane region" description="Helical" evidence="1">
    <location>
        <begin position="26"/>
        <end position="50"/>
    </location>
</feature>
<dbReference type="GO" id="GO:0005886">
    <property type="term" value="C:plasma membrane"/>
    <property type="evidence" value="ECO:0007669"/>
    <property type="project" value="TreeGrafter"/>
</dbReference>
<dbReference type="Proteomes" id="UP000029224">
    <property type="component" value="Unassembled WGS sequence"/>
</dbReference>
<dbReference type="InterPro" id="IPR001036">
    <property type="entry name" value="Acrflvin-R"/>
</dbReference>
<keyword evidence="1" id="KW-0812">Transmembrane</keyword>
<sequence length="220" mass="24249">MGIFAFSAIGLSPSDMGEYAGSLFWVILYSMFLSWLFAVTVTPLLCHDFLKVKVGNKRAEPSILVSTYKSVLVWVLGHRIVSCAVILVALVASIWGTQFVPPGFMPDSQRPQFVVDVYLPQGSDIQRTSSVVSEIEKDVKQKAGVTNVTSFIGGGGLRFMLTYSPEARNPSYGQLLIDIDDYTKITSIVEELQTELSFKYADASIKVWKFMLGRGGGKKN</sequence>
<dbReference type="GO" id="GO:0042910">
    <property type="term" value="F:xenobiotic transmembrane transporter activity"/>
    <property type="evidence" value="ECO:0007669"/>
    <property type="project" value="TreeGrafter"/>
</dbReference>
<evidence type="ECO:0000313" key="2">
    <source>
        <dbReference type="EMBL" id="GAL32225.1"/>
    </source>
</evidence>
<accession>A0A090SWS7</accession>
<keyword evidence="1" id="KW-1133">Transmembrane helix</keyword>
<dbReference type="Gene3D" id="1.20.1640.10">
    <property type="entry name" value="Multidrug efflux transporter AcrB transmembrane domain"/>
    <property type="match status" value="2"/>
</dbReference>
<reference evidence="2 3" key="1">
    <citation type="submission" date="2014-09" db="EMBL/GenBank/DDBJ databases">
        <title>Vibrio maritimus JCM 19240. (C210) whole genome shotgun sequence.</title>
        <authorList>
            <person name="Sawabe T."/>
            <person name="Meirelles P."/>
            <person name="Nakanishi M."/>
            <person name="Sayaka M."/>
            <person name="Hattori M."/>
            <person name="Ohkuma M."/>
        </authorList>
    </citation>
    <scope>NUCLEOTIDE SEQUENCE [LARGE SCALE GENOMIC DNA]</scope>
    <source>
        <strain evidence="2 3">JCM 19240</strain>
    </source>
</reference>
<dbReference type="SUPFAM" id="SSF82693">
    <property type="entry name" value="Multidrug efflux transporter AcrB pore domain, PN1, PN2, PC1 and PC2 subdomains"/>
    <property type="match status" value="1"/>
</dbReference>
<name>A0A090SWS7_9VIBR</name>
<dbReference type="EMBL" id="BBMT01000001">
    <property type="protein sequence ID" value="GAL32225.1"/>
    <property type="molecule type" value="Genomic_DNA"/>
</dbReference>
<dbReference type="Gene3D" id="3.30.70.1430">
    <property type="entry name" value="Multidrug efflux transporter AcrB pore domain"/>
    <property type="match status" value="1"/>
</dbReference>
<proteinExistence type="predicted"/>